<dbReference type="InterPro" id="IPR020084">
    <property type="entry name" value="NUDIX_hydrolase_CS"/>
</dbReference>
<dbReference type="InterPro" id="IPR015797">
    <property type="entry name" value="NUDIX_hydrolase-like_dom_sf"/>
</dbReference>
<dbReference type="InterPro" id="IPR000086">
    <property type="entry name" value="NUDIX_hydrolase_dom"/>
</dbReference>
<evidence type="ECO:0000313" key="6">
    <source>
        <dbReference type="Proteomes" id="UP000829194"/>
    </source>
</evidence>
<dbReference type="RefSeq" id="WP_083512498.1">
    <property type="nucleotide sequence ID" value="NZ_CP011131.1"/>
</dbReference>
<organism evidence="5 6">
    <name type="scientific">Lysobacter gummosus</name>
    <dbReference type="NCBI Taxonomy" id="262324"/>
    <lineage>
        <taxon>Bacteria</taxon>
        <taxon>Pseudomonadati</taxon>
        <taxon>Pseudomonadota</taxon>
        <taxon>Gammaproteobacteria</taxon>
        <taxon>Lysobacterales</taxon>
        <taxon>Lysobacteraceae</taxon>
        <taxon>Lysobacter</taxon>
    </lineage>
</organism>
<dbReference type="PROSITE" id="PS51462">
    <property type="entry name" value="NUDIX"/>
    <property type="match status" value="1"/>
</dbReference>
<dbReference type="EMBL" id="CP093547">
    <property type="protein sequence ID" value="UNP31999.1"/>
    <property type="molecule type" value="Genomic_DNA"/>
</dbReference>
<keyword evidence="2 3" id="KW-0378">Hydrolase</keyword>
<accession>A0ABY3XK51</accession>
<evidence type="ECO:0000256" key="1">
    <source>
        <dbReference type="ARBA" id="ARBA00001946"/>
    </source>
</evidence>
<proteinExistence type="inferred from homology"/>
<keyword evidence="6" id="KW-1185">Reference proteome</keyword>
<evidence type="ECO:0000256" key="3">
    <source>
        <dbReference type="RuleBase" id="RU003476"/>
    </source>
</evidence>
<dbReference type="InterPro" id="IPR020476">
    <property type="entry name" value="Nudix_hydrolase"/>
</dbReference>
<evidence type="ECO:0000256" key="2">
    <source>
        <dbReference type="ARBA" id="ARBA00022801"/>
    </source>
</evidence>
<dbReference type="PANTHER" id="PTHR43046:SF14">
    <property type="entry name" value="MUTT_NUDIX FAMILY PROTEIN"/>
    <property type="match status" value="1"/>
</dbReference>
<feature type="domain" description="Nudix hydrolase" evidence="4">
    <location>
        <begin position="14"/>
        <end position="140"/>
    </location>
</feature>
<dbReference type="SUPFAM" id="SSF55811">
    <property type="entry name" value="Nudix"/>
    <property type="match status" value="1"/>
</dbReference>
<dbReference type="Proteomes" id="UP000829194">
    <property type="component" value="Chromosome"/>
</dbReference>
<evidence type="ECO:0000313" key="5">
    <source>
        <dbReference type="EMBL" id="UNP31999.1"/>
    </source>
</evidence>
<comment type="similarity">
    <text evidence="3">Belongs to the Nudix hydrolase family.</text>
</comment>
<gene>
    <name evidence="5" type="ORF">MOV92_12400</name>
</gene>
<reference evidence="5 6" key="1">
    <citation type="submission" date="2022-03" db="EMBL/GenBank/DDBJ databases">
        <title>Complete genome sequence of Lysobacter capsici VKM B-2533 and Lysobacter gummosus 10.1.1, promising sources of lytic agents.</title>
        <authorList>
            <person name="Tarlachkov S.V."/>
            <person name="Kudryakova I.V."/>
            <person name="Afoshin A.S."/>
            <person name="Leontyevskaya E.A."/>
            <person name="Leontyevskaya N.V."/>
        </authorList>
    </citation>
    <scope>NUCLEOTIDE SEQUENCE [LARGE SCALE GENOMIC DNA]</scope>
    <source>
        <strain evidence="5 6">10.1.1</strain>
    </source>
</reference>
<sequence>MSETANPPSADSRAGAPMVGAVLIRDGRLLLGLRNAYKRLAPNCWDILGGHVEAGETLEQALLRELEEEAGVVATDYCQLGEPLIWAGASLTVYRVDAWQGEVAMRGDEHVRLQWFDPVQARALPNLADGRLIELIGRLRR</sequence>
<dbReference type="Gene3D" id="3.90.79.10">
    <property type="entry name" value="Nucleoside Triphosphate Pyrophosphohydrolase"/>
    <property type="match status" value="1"/>
</dbReference>
<dbReference type="Pfam" id="PF00293">
    <property type="entry name" value="NUDIX"/>
    <property type="match status" value="1"/>
</dbReference>
<evidence type="ECO:0000259" key="4">
    <source>
        <dbReference type="PROSITE" id="PS51462"/>
    </source>
</evidence>
<dbReference type="PROSITE" id="PS00893">
    <property type="entry name" value="NUDIX_BOX"/>
    <property type="match status" value="1"/>
</dbReference>
<dbReference type="PANTHER" id="PTHR43046">
    <property type="entry name" value="GDP-MANNOSE MANNOSYL HYDROLASE"/>
    <property type="match status" value="1"/>
</dbReference>
<dbReference type="PRINTS" id="PR00502">
    <property type="entry name" value="NUDIXFAMILY"/>
</dbReference>
<comment type="cofactor">
    <cofactor evidence="1">
        <name>Mg(2+)</name>
        <dbReference type="ChEBI" id="CHEBI:18420"/>
    </cofactor>
</comment>
<name>A0ABY3XK51_9GAMM</name>
<protein>
    <submittedName>
        <fullName evidence="5">NUDIX domain-containing protein</fullName>
    </submittedName>
</protein>